<accession>A0A380A9M6</accession>
<dbReference type="PROSITE" id="PS51273">
    <property type="entry name" value="GATASE_TYPE_1"/>
    <property type="match status" value="1"/>
</dbReference>
<dbReference type="AlphaFoldDB" id="A0A380A9M6"/>
<gene>
    <name evidence="2" type="ORF">NCTC10736_01804</name>
</gene>
<dbReference type="RefSeq" id="WP_115406023.1">
    <property type="nucleotide sequence ID" value="NZ_UGYV01000001.1"/>
</dbReference>
<evidence type="ECO:0000313" key="2">
    <source>
        <dbReference type="EMBL" id="SUI76021.1"/>
    </source>
</evidence>
<protein>
    <submittedName>
        <fullName evidence="2">GMP synthase subunit A</fullName>
    </submittedName>
</protein>
<dbReference type="InterPro" id="IPR017926">
    <property type="entry name" value="GATASE"/>
</dbReference>
<dbReference type="Pfam" id="PF00117">
    <property type="entry name" value="GATase"/>
    <property type="match status" value="1"/>
</dbReference>
<evidence type="ECO:0000313" key="3">
    <source>
        <dbReference type="Proteomes" id="UP000255061"/>
    </source>
</evidence>
<sequence length="198" mass="22707">MIPVYIVQQITLQQHGELHDSLDQRWNDFLLKADILPVLLPNNPDLVDEMLRCNLAEAAIFTGGGEYHNSKSDTRSEVERIIMRWSEIHGYPLVGVCRGMQSMMLYKGSKLKLCEGQVSNTQNITFFGERICVNSFHNFECTAINAEFDIVGTSDDGVVKAVTGKVLPWFGLMWHPERLCPHRVEDYNLFKKYVSRRI</sequence>
<dbReference type="SUPFAM" id="SSF52317">
    <property type="entry name" value="Class I glutamine amidotransferase-like"/>
    <property type="match status" value="1"/>
</dbReference>
<dbReference type="InterPro" id="IPR029062">
    <property type="entry name" value="Class_I_gatase-like"/>
</dbReference>
<name>A0A380A9M6_9GAMM</name>
<dbReference type="Proteomes" id="UP000255061">
    <property type="component" value="Unassembled WGS sequence"/>
</dbReference>
<dbReference type="EMBL" id="UGYV01000001">
    <property type="protein sequence ID" value="SUI76021.1"/>
    <property type="molecule type" value="Genomic_DNA"/>
</dbReference>
<organism evidence="2 3">
    <name type="scientific">Shewanella morhuae</name>
    <dbReference type="NCBI Taxonomy" id="365591"/>
    <lineage>
        <taxon>Bacteria</taxon>
        <taxon>Pseudomonadati</taxon>
        <taxon>Pseudomonadota</taxon>
        <taxon>Gammaproteobacteria</taxon>
        <taxon>Alteromonadales</taxon>
        <taxon>Shewanellaceae</taxon>
        <taxon>Shewanella</taxon>
    </lineage>
</organism>
<proteinExistence type="predicted"/>
<evidence type="ECO:0000259" key="1">
    <source>
        <dbReference type="Pfam" id="PF00117"/>
    </source>
</evidence>
<reference evidence="2 3" key="1">
    <citation type="submission" date="2018-06" db="EMBL/GenBank/DDBJ databases">
        <authorList>
            <consortium name="Pathogen Informatics"/>
            <person name="Doyle S."/>
        </authorList>
    </citation>
    <scope>NUCLEOTIDE SEQUENCE [LARGE SCALE GENOMIC DNA]</scope>
    <source>
        <strain evidence="2 3">NCTC10736</strain>
    </source>
</reference>
<dbReference type="Gene3D" id="3.40.50.880">
    <property type="match status" value="1"/>
</dbReference>
<feature type="domain" description="Glutamine amidotransferase" evidence="1">
    <location>
        <begin position="40"/>
        <end position="178"/>
    </location>
</feature>